<dbReference type="EMBL" id="JYDT01000101">
    <property type="protein sequence ID" value="KRY84994.1"/>
    <property type="molecule type" value="Genomic_DNA"/>
</dbReference>
<accession>A0A0V1FGB3</accession>
<reference evidence="1 2" key="1">
    <citation type="submission" date="2015-01" db="EMBL/GenBank/DDBJ databases">
        <title>Evolution of Trichinella species and genotypes.</title>
        <authorList>
            <person name="Korhonen P.K."/>
            <person name="Edoardo P."/>
            <person name="Giuseppe L.R."/>
            <person name="Gasser R.B."/>
        </authorList>
    </citation>
    <scope>NUCLEOTIDE SEQUENCE [LARGE SCALE GENOMIC DNA]</scope>
    <source>
        <strain evidence="1">ISS470</strain>
    </source>
</reference>
<evidence type="ECO:0000313" key="2">
    <source>
        <dbReference type="Proteomes" id="UP000054995"/>
    </source>
</evidence>
<sequence>MLLRVEQQSLANLFHSAHLCGLRFQLIAVSIAYFIQCLFSAHDKQQLLILQELIHPESRKKKKITIQYPMSNEQGLSVE</sequence>
<comment type="caution">
    <text evidence="1">The sequence shown here is derived from an EMBL/GenBank/DDBJ whole genome shotgun (WGS) entry which is preliminary data.</text>
</comment>
<protein>
    <submittedName>
        <fullName evidence="1">Uncharacterized protein</fullName>
    </submittedName>
</protein>
<dbReference type="AlphaFoldDB" id="A0A0V1FGB3"/>
<name>A0A0V1FGB3_TRIPS</name>
<gene>
    <name evidence="1" type="ORF">T4D_408</name>
</gene>
<evidence type="ECO:0000313" key="1">
    <source>
        <dbReference type="EMBL" id="KRY84994.1"/>
    </source>
</evidence>
<proteinExistence type="predicted"/>
<keyword evidence="2" id="KW-1185">Reference proteome</keyword>
<organism evidence="1 2">
    <name type="scientific">Trichinella pseudospiralis</name>
    <name type="common">Parasitic roundworm</name>
    <dbReference type="NCBI Taxonomy" id="6337"/>
    <lineage>
        <taxon>Eukaryota</taxon>
        <taxon>Metazoa</taxon>
        <taxon>Ecdysozoa</taxon>
        <taxon>Nematoda</taxon>
        <taxon>Enoplea</taxon>
        <taxon>Dorylaimia</taxon>
        <taxon>Trichinellida</taxon>
        <taxon>Trichinellidae</taxon>
        <taxon>Trichinella</taxon>
    </lineage>
</organism>
<dbReference type="Proteomes" id="UP000054995">
    <property type="component" value="Unassembled WGS sequence"/>
</dbReference>